<keyword evidence="2 4" id="KW-0378">Hydrolase</keyword>
<proteinExistence type="inferred from homology"/>
<evidence type="ECO:0000256" key="2">
    <source>
        <dbReference type="ARBA" id="ARBA00022801"/>
    </source>
</evidence>
<accession>A0ABN2QU31</accession>
<dbReference type="Proteomes" id="UP001499954">
    <property type="component" value="Unassembled WGS sequence"/>
</dbReference>
<comment type="caution">
    <text evidence="5">The sequence shown here is derived from an EMBL/GenBank/DDBJ whole genome shotgun (WGS) entry which is preliminary data.</text>
</comment>
<evidence type="ECO:0000313" key="6">
    <source>
        <dbReference type="Proteomes" id="UP001499954"/>
    </source>
</evidence>
<dbReference type="RefSeq" id="WP_246200539.1">
    <property type="nucleotide sequence ID" value="NZ_BAAAMK010000004.1"/>
</dbReference>
<organism evidence="5 6">
    <name type="scientific">Agromyces allii</name>
    <dbReference type="NCBI Taxonomy" id="393607"/>
    <lineage>
        <taxon>Bacteria</taxon>
        <taxon>Bacillati</taxon>
        <taxon>Actinomycetota</taxon>
        <taxon>Actinomycetes</taxon>
        <taxon>Micrococcales</taxon>
        <taxon>Microbacteriaceae</taxon>
        <taxon>Agromyces</taxon>
    </lineage>
</organism>
<comment type="similarity">
    <text evidence="1 4">Belongs to the glycosyl hydrolase 43 family.</text>
</comment>
<dbReference type="PANTHER" id="PTHR22925">
    <property type="entry name" value="GLYCOSYL HYDROLASE 43 FAMILY MEMBER"/>
    <property type="match status" value="1"/>
</dbReference>
<reference evidence="5 6" key="1">
    <citation type="journal article" date="2019" name="Int. J. Syst. Evol. Microbiol.">
        <title>The Global Catalogue of Microorganisms (GCM) 10K type strain sequencing project: providing services to taxonomists for standard genome sequencing and annotation.</title>
        <authorList>
            <consortium name="The Broad Institute Genomics Platform"/>
            <consortium name="The Broad Institute Genome Sequencing Center for Infectious Disease"/>
            <person name="Wu L."/>
            <person name="Ma J."/>
        </authorList>
    </citation>
    <scope>NUCLEOTIDE SEQUENCE [LARGE SCALE GENOMIC DNA]</scope>
    <source>
        <strain evidence="5 6">JCM 13584</strain>
    </source>
</reference>
<dbReference type="SUPFAM" id="SSF75005">
    <property type="entry name" value="Arabinanase/levansucrase/invertase"/>
    <property type="match status" value="1"/>
</dbReference>
<sequence length="357" mass="40545">MQHSIKPGQPWLDTNGNRIHTHGGSIITVGDTFYWFGENKEKTAPGNGIWHWGVRAYSSRDLYNWDDLGTILPPVLDDETHPLHPAQLADRPHIIHNAATGKFVCWVKVMHRNGEQRSSVFTADEITGPYELVTRGIKPLGMNAGDFDLVVEPSDGKAYYVFERVHSELIVADLTDDYTDVSGYYSTHFPRLQPPFVREAPAYFRRKGRHYLATSGTTGYFPNPSEFAAADSYHGPWTVLGDAHPDDESRTSFRSQISSIFKHPHRRDLYIAIADRWIVSPPDDLPDIPALFEQVFDVEHEGPREWGAIDLGEPDTSLADYVWLPIRFDGDRPYISWRDEWTIEEFDEVAPAGPPVE</sequence>
<protein>
    <submittedName>
        <fullName evidence="5">Glycoside hydrolase family 43 protein</fullName>
    </submittedName>
</protein>
<evidence type="ECO:0000313" key="5">
    <source>
        <dbReference type="EMBL" id="GAA1958053.1"/>
    </source>
</evidence>
<dbReference type="Gene3D" id="2.115.10.20">
    <property type="entry name" value="Glycosyl hydrolase domain, family 43"/>
    <property type="match status" value="1"/>
</dbReference>
<dbReference type="CDD" id="cd18826">
    <property type="entry name" value="GH43_CtGH43-like"/>
    <property type="match status" value="1"/>
</dbReference>
<name>A0ABN2QU31_9MICO</name>
<evidence type="ECO:0000256" key="3">
    <source>
        <dbReference type="ARBA" id="ARBA00023295"/>
    </source>
</evidence>
<keyword evidence="6" id="KW-1185">Reference proteome</keyword>
<keyword evidence="3 4" id="KW-0326">Glycosidase</keyword>
<dbReference type="InterPro" id="IPR006710">
    <property type="entry name" value="Glyco_hydro_43"/>
</dbReference>
<gene>
    <name evidence="5" type="ORF">GCM10009717_25650</name>
</gene>
<evidence type="ECO:0000256" key="1">
    <source>
        <dbReference type="ARBA" id="ARBA00009865"/>
    </source>
</evidence>
<dbReference type="GO" id="GO:0016787">
    <property type="term" value="F:hydrolase activity"/>
    <property type="evidence" value="ECO:0007669"/>
    <property type="project" value="UniProtKB-KW"/>
</dbReference>
<dbReference type="EMBL" id="BAAAMK010000004">
    <property type="protein sequence ID" value="GAA1958053.1"/>
    <property type="molecule type" value="Genomic_DNA"/>
</dbReference>
<dbReference type="PANTHER" id="PTHR22925:SF3">
    <property type="entry name" value="GLYCOSYL HYDROLASE FAMILY PROTEIN 43"/>
    <property type="match status" value="1"/>
</dbReference>
<dbReference type="InterPro" id="IPR023296">
    <property type="entry name" value="Glyco_hydro_beta-prop_sf"/>
</dbReference>
<evidence type="ECO:0000256" key="4">
    <source>
        <dbReference type="RuleBase" id="RU361187"/>
    </source>
</evidence>
<dbReference type="Pfam" id="PF04616">
    <property type="entry name" value="Glyco_hydro_43"/>
    <property type="match status" value="1"/>
</dbReference>